<organism evidence="2 3">
    <name type="scientific">Gleimia europaea ACS-120-V-Col10b</name>
    <dbReference type="NCBI Taxonomy" id="883069"/>
    <lineage>
        <taxon>Bacteria</taxon>
        <taxon>Bacillati</taxon>
        <taxon>Actinomycetota</taxon>
        <taxon>Actinomycetes</taxon>
        <taxon>Actinomycetales</taxon>
        <taxon>Actinomycetaceae</taxon>
        <taxon>Gleimia</taxon>
    </lineage>
</organism>
<comment type="caution">
    <text evidence="2">The sequence shown here is derived from an EMBL/GenBank/DDBJ whole genome shotgun (WGS) entry which is preliminary data.</text>
</comment>
<dbReference type="AlphaFoldDB" id="A0A9W5RD51"/>
<dbReference type="InterPro" id="IPR012341">
    <property type="entry name" value="6hp_glycosidase-like_sf"/>
</dbReference>
<proteinExistence type="predicted"/>
<dbReference type="Gene3D" id="1.50.10.10">
    <property type="match status" value="1"/>
</dbReference>
<evidence type="ECO:0000259" key="1">
    <source>
        <dbReference type="Pfam" id="PF22422"/>
    </source>
</evidence>
<dbReference type="SUPFAM" id="SSF48208">
    <property type="entry name" value="Six-hairpin glycosidases"/>
    <property type="match status" value="1"/>
</dbReference>
<gene>
    <name evidence="2" type="ORF">HMPREF9238_01467</name>
</gene>
<sequence>MVVDWSVVIPAGETKNVLVKISPSTKAVVLAPPYRGLKDRGADLLARSGEGSDLYVFLSRALSDLDGLTFSHENDSDLRFIGAGEPWLSTLFGRDSLITAGFLNSVDPALAMETLKLLASLQGKEVRVETAEQPGKILHEVRSEPLNLETSSGPLVLPPVCYGTIDATPLWISTLHNAWKAGANEGDVAELMPNLRLALAWMRDYGDADGDGFLEYLDETGRGLANQGWKDSGDSVRWHDGSLADGPIALCEVQGYTHRAALDGAEILEAFGEDGESWRAWAADLKTRFREQFWVENDGFRYPAIALDASKRAVDSLTSNIGHLLGSGLLDEREVGDVMRTLISPEMFSGYGIHTASTTNAGFWPYRYHVGSVWPHDTAMIIRGMWREGRKEEAQEVARGLMEAARRFDWCLPELFAGVKRDAYAKPLPYPASCRPQAWAAASAVVVAQVLTGN</sequence>
<dbReference type="InterPro" id="IPR008928">
    <property type="entry name" value="6-hairpin_glycosidase_sf"/>
</dbReference>
<protein>
    <recommendedName>
        <fullName evidence="1">Mannosylglycerate hydrolase MGH1-like glycoside hydrolase domain-containing protein</fullName>
    </recommendedName>
</protein>
<dbReference type="Proteomes" id="UP000014387">
    <property type="component" value="Unassembled WGS sequence"/>
</dbReference>
<dbReference type="EMBL" id="AGWN01000002">
    <property type="protein sequence ID" value="EPD29487.1"/>
    <property type="molecule type" value="Genomic_DNA"/>
</dbReference>
<dbReference type="GO" id="GO:0005975">
    <property type="term" value="P:carbohydrate metabolic process"/>
    <property type="evidence" value="ECO:0007669"/>
    <property type="project" value="InterPro"/>
</dbReference>
<evidence type="ECO:0000313" key="2">
    <source>
        <dbReference type="EMBL" id="EPD29487.1"/>
    </source>
</evidence>
<feature type="domain" description="Mannosylglycerate hydrolase MGH1-like glycoside hydrolase" evidence="1">
    <location>
        <begin position="166"/>
        <end position="406"/>
    </location>
</feature>
<dbReference type="Pfam" id="PF22422">
    <property type="entry name" value="MGH1-like_GH"/>
    <property type="match status" value="1"/>
</dbReference>
<evidence type="ECO:0000313" key="3">
    <source>
        <dbReference type="Proteomes" id="UP000014387"/>
    </source>
</evidence>
<reference evidence="2 3" key="1">
    <citation type="submission" date="2013-05" db="EMBL/GenBank/DDBJ databases">
        <title>The Genome Sequence of Actinomyces europaeus ACS-120-V-COL10B.</title>
        <authorList>
            <consortium name="The Broad Institute Genomics Platform"/>
            <person name="Earl A."/>
            <person name="Ward D."/>
            <person name="Feldgarden M."/>
            <person name="Gevers D."/>
            <person name="Saerens B."/>
            <person name="Vaneechoutte M."/>
            <person name="Walker B."/>
            <person name="Young S."/>
            <person name="Zeng Q."/>
            <person name="Gargeya S."/>
            <person name="Fitzgerald M."/>
            <person name="Haas B."/>
            <person name="Abouelleil A."/>
            <person name="Allen A.W."/>
            <person name="Alvarado L."/>
            <person name="Arachchi H.M."/>
            <person name="Berlin A.M."/>
            <person name="Chapman S.B."/>
            <person name="Gainer-Dewar J."/>
            <person name="Goldberg J."/>
            <person name="Griggs A."/>
            <person name="Gujja S."/>
            <person name="Hansen M."/>
            <person name="Howarth C."/>
            <person name="Imamovic A."/>
            <person name="Ireland A."/>
            <person name="Larimer J."/>
            <person name="McCowan C."/>
            <person name="Murphy C."/>
            <person name="Pearson M."/>
            <person name="Poon T.W."/>
            <person name="Priest M."/>
            <person name="Roberts A."/>
            <person name="Saif S."/>
            <person name="Shea T."/>
            <person name="Sisk P."/>
            <person name="Sykes S."/>
            <person name="Wortman J."/>
            <person name="Nusbaum C."/>
            <person name="Birren B."/>
        </authorList>
    </citation>
    <scope>NUCLEOTIDE SEQUENCE [LARGE SCALE GENOMIC DNA]</scope>
    <source>
        <strain evidence="2 3">ACS-120-V-Col10b</strain>
    </source>
</reference>
<name>A0A9W5RD51_9ACTO</name>
<accession>A0A9W5RD51</accession>
<dbReference type="InterPro" id="IPR054491">
    <property type="entry name" value="MGH1-like_GH"/>
</dbReference>
<keyword evidence="3" id="KW-1185">Reference proteome</keyword>